<gene>
    <name evidence="17" type="ORF">LNINA_LOCUS1451</name>
</gene>
<evidence type="ECO:0000256" key="5">
    <source>
        <dbReference type="ARBA" id="ARBA00012109"/>
    </source>
</evidence>
<evidence type="ECO:0000256" key="16">
    <source>
        <dbReference type="RuleBase" id="RU000461"/>
    </source>
</evidence>
<dbReference type="GO" id="GO:0016712">
    <property type="term" value="F:oxidoreductase activity, acting on paired donors, with incorporation or reduction of molecular oxygen, reduced flavin or flavoprotein as one donor, and incorporation of one atom of oxygen"/>
    <property type="evidence" value="ECO:0007669"/>
    <property type="project" value="UniProtKB-EC"/>
</dbReference>
<dbReference type="GO" id="GO:0020037">
    <property type="term" value="F:heme binding"/>
    <property type="evidence" value="ECO:0007669"/>
    <property type="project" value="InterPro"/>
</dbReference>
<keyword evidence="11 15" id="KW-0408">Iron</keyword>
<organism evidence="17 18">
    <name type="scientific">Leptosia nina</name>
    <dbReference type="NCBI Taxonomy" id="320188"/>
    <lineage>
        <taxon>Eukaryota</taxon>
        <taxon>Metazoa</taxon>
        <taxon>Ecdysozoa</taxon>
        <taxon>Arthropoda</taxon>
        <taxon>Hexapoda</taxon>
        <taxon>Insecta</taxon>
        <taxon>Pterygota</taxon>
        <taxon>Neoptera</taxon>
        <taxon>Endopterygota</taxon>
        <taxon>Lepidoptera</taxon>
        <taxon>Glossata</taxon>
        <taxon>Ditrysia</taxon>
        <taxon>Papilionoidea</taxon>
        <taxon>Pieridae</taxon>
        <taxon>Pierinae</taxon>
        <taxon>Leptosia</taxon>
    </lineage>
</organism>
<dbReference type="PANTHER" id="PTHR24292:SF45">
    <property type="entry name" value="CYTOCHROME P450 6G1-RELATED"/>
    <property type="match status" value="1"/>
</dbReference>
<keyword evidence="10 16" id="KW-0560">Oxidoreductase</keyword>
<evidence type="ECO:0000256" key="4">
    <source>
        <dbReference type="ARBA" id="ARBA00010617"/>
    </source>
</evidence>
<evidence type="ECO:0000256" key="12">
    <source>
        <dbReference type="ARBA" id="ARBA00023033"/>
    </source>
</evidence>
<keyword evidence="6 15" id="KW-0349">Heme</keyword>
<evidence type="ECO:0000256" key="7">
    <source>
        <dbReference type="ARBA" id="ARBA00022723"/>
    </source>
</evidence>
<name>A0AAV1IYT9_9NEOP</name>
<keyword evidence="7 15" id="KW-0479">Metal-binding</keyword>
<keyword evidence="13" id="KW-0472">Membrane</keyword>
<dbReference type="FunFam" id="1.10.630.10:FF:000042">
    <property type="entry name" value="Cytochrome P450"/>
    <property type="match status" value="1"/>
</dbReference>
<evidence type="ECO:0000256" key="6">
    <source>
        <dbReference type="ARBA" id="ARBA00022617"/>
    </source>
</evidence>
<dbReference type="EC" id="1.14.14.1" evidence="5"/>
<dbReference type="InterPro" id="IPR002401">
    <property type="entry name" value="Cyt_P450_E_grp-I"/>
</dbReference>
<evidence type="ECO:0000256" key="3">
    <source>
        <dbReference type="ARBA" id="ARBA00004406"/>
    </source>
</evidence>
<comment type="similarity">
    <text evidence="4 16">Belongs to the cytochrome P450 family.</text>
</comment>
<keyword evidence="12 16" id="KW-0503">Monooxygenase</keyword>
<keyword evidence="9" id="KW-0492">Microsome</keyword>
<evidence type="ECO:0000256" key="10">
    <source>
        <dbReference type="ARBA" id="ARBA00023002"/>
    </source>
</evidence>
<protein>
    <recommendedName>
        <fullName evidence="5">unspecific monooxygenase</fullName>
        <ecNumber evidence="5">1.14.14.1</ecNumber>
    </recommendedName>
</protein>
<comment type="caution">
    <text evidence="17">The sequence shown here is derived from an EMBL/GenBank/DDBJ whole genome shotgun (WGS) entry which is preliminary data.</text>
</comment>
<dbReference type="PANTHER" id="PTHR24292">
    <property type="entry name" value="CYTOCHROME P450"/>
    <property type="match status" value="1"/>
</dbReference>
<dbReference type="Proteomes" id="UP001497472">
    <property type="component" value="Unassembled WGS sequence"/>
</dbReference>
<dbReference type="Pfam" id="PF00067">
    <property type="entry name" value="p450"/>
    <property type="match status" value="1"/>
</dbReference>
<feature type="binding site" description="axial binding residue" evidence="15">
    <location>
        <position position="450"/>
    </location>
    <ligand>
        <name>heme</name>
        <dbReference type="ChEBI" id="CHEBI:30413"/>
    </ligand>
    <ligandPart>
        <name>Fe</name>
        <dbReference type="ChEBI" id="CHEBI:18248"/>
    </ligandPart>
</feature>
<comment type="cofactor">
    <cofactor evidence="1 15">
        <name>heme</name>
        <dbReference type="ChEBI" id="CHEBI:30413"/>
    </cofactor>
</comment>
<dbReference type="InterPro" id="IPR050476">
    <property type="entry name" value="Insect_CytP450_Detox"/>
</dbReference>
<evidence type="ECO:0000256" key="11">
    <source>
        <dbReference type="ARBA" id="ARBA00023004"/>
    </source>
</evidence>
<evidence type="ECO:0000313" key="17">
    <source>
        <dbReference type="EMBL" id="CAK1541469.1"/>
    </source>
</evidence>
<reference evidence="17 18" key="1">
    <citation type="submission" date="2023-11" db="EMBL/GenBank/DDBJ databases">
        <authorList>
            <person name="Okamura Y."/>
        </authorList>
    </citation>
    <scope>NUCLEOTIDE SEQUENCE [LARGE SCALE GENOMIC DNA]</scope>
</reference>
<evidence type="ECO:0000256" key="9">
    <source>
        <dbReference type="ARBA" id="ARBA00022848"/>
    </source>
</evidence>
<dbReference type="EMBL" id="CAVLEF010000002">
    <property type="protein sequence ID" value="CAK1541469.1"/>
    <property type="molecule type" value="Genomic_DNA"/>
</dbReference>
<dbReference type="Gene3D" id="1.10.630.10">
    <property type="entry name" value="Cytochrome P450"/>
    <property type="match status" value="1"/>
</dbReference>
<dbReference type="PROSITE" id="PS00086">
    <property type="entry name" value="CYTOCHROME_P450"/>
    <property type="match status" value="1"/>
</dbReference>
<dbReference type="PRINTS" id="PR00463">
    <property type="entry name" value="EP450I"/>
</dbReference>
<dbReference type="SUPFAM" id="SSF48264">
    <property type="entry name" value="Cytochrome P450"/>
    <property type="match status" value="1"/>
</dbReference>
<keyword evidence="8" id="KW-0256">Endoplasmic reticulum</keyword>
<evidence type="ECO:0000313" key="18">
    <source>
        <dbReference type="Proteomes" id="UP001497472"/>
    </source>
</evidence>
<dbReference type="InterPro" id="IPR017972">
    <property type="entry name" value="Cyt_P450_CS"/>
</dbReference>
<dbReference type="GO" id="GO:0005506">
    <property type="term" value="F:iron ion binding"/>
    <property type="evidence" value="ECO:0007669"/>
    <property type="project" value="InterPro"/>
</dbReference>
<dbReference type="InterPro" id="IPR036396">
    <property type="entry name" value="Cyt_P450_sf"/>
</dbReference>
<evidence type="ECO:0000256" key="8">
    <source>
        <dbReference type="ARBA" id="ARBA00022824"/>
    </source>
</evidence>
<accession>A0AAV1IYT9</accession>
<evidence type="ECO:0000256" key="15">
    <source>
        <dbReference type="PIRSR" id="PIRSR602401-1"/>
    </source>
</evidence>
<sequence>MIAYFVIVLILLGIYYVYFKRELDFWKNKNVVSSRAIPFFGNYTGYILLKKCIHEVIEDLCRAFPSEPYIGAFYGTEPTLIVKDPEYIKRILSKDFYYFNSREVADYSEKEAITKTLFFTHGDRWKVLRQNLTPLFSSAKMKKMFHLIEDCNNSLNALLEDVAKKTEFEVRSLMARYTIDCIGSCAFGVNTEAMTSENNPFCVIGERIFDASNSRGFKMVGRAIWPAVFYKLGLNLFPLELTEFFKNMITKVFEERQYRSSDRHDFVDLVLNLRQSKHLVGDSMKNLKGDGKKSVIEVDDDLLSAQCMLFFAAGFETSATTLGFLLYELAKNPEKQEQAMKEVDEYFKNNKKISYECVFETPYLDACINETLRLYPVLGVLTREVVEDYTLGGVSLERGVRIHIPVLNLHKNPHYFPNPEAFRPERFLGVEKDKIKPFTYFPFGEGPRICIGMRFAKMQMTAGLLTILKKCQIQLVENTARNITFEPRAMTLQPAHGINLKLVLRKK</sequence>
<dbReference type="InterPro" id="IPR001128">
    <property type="entry name" value="Cyt_P450"/>
</dbReference>
<evidence type="ECO:0000256" key="14">
    <source>
        <dbReference type="ARBA" id="ARBA00047827"/>
    </source>
</evidence>
<evidence type="ECO:0000256" key="2">
    <source>
        <dbReference type="ARBA" id="ARBA00004174"/>
    </source>
</evidence>
<dbReference type="CDD" id="cd11056">
    <property type="entry name" value="CYP6-like"/>
    <property type="match status" value="1"/>
</dbReference>
<comment type="subcellular location">
    <subcellularLocation>
        <location evidence="3">Endoplasmic reticulum membrane</location>
        <topology evidence="3">Peripheral membrane protein</topology>
    </subcellularLocation>
    <subcellularLocation>
        <location evidence="2">Microsome membrane</location>
        <topology evidence="2">Peripheral membrane protein</topology>
    </subcellularLocation>
</comment>
<dbReference type="PRINTS" id="PR00385">
    <property type="entry name" value="P450"/>
</dbReference>
<keyword evidence="18" id="KW-1185">Reference proteome</keyword>
<dbReference type="GO" id="GO:0005789">
    <property type="term" value="C:endoplasmic reticulum membrane"/>
    <property type="evidence" value="ECO:0007669"/>
    <property type="project" value="UniProtKB-SubCell"/>
</dbReference>
<dbReference type="AlphaFoldDB" id="A0AAV1IYT9"/>
<comment type="catalytic activity">
    <reaction evidence="14">
        <text>an organic molecule + reduced [NADPH--hemoprotein reductase] + O2 = an alcohol + oxidized [NADPH--hemoprotein reductase] + H2O + H(+)</text>
        <dbReference type="Rhea" id="RHEA:17149"/>
        <dbReference type="Rhea" id="RHEA-COMP:11964"/>
        <dbReference type="Rhea" id="RHEA-COMP:11965"/>
        <dbReference type="ChEBI" id="CHEBI:15377"/>
        <dbReference type="ChEBI" id="CHEBI:15378"/>
        <dbReference type="ChEBI" id="CHEBI:15379"/>
        <dbReference type="ChEBI" id="CHEBI:30879"/>
        <dbReference type="ChEBI" id="CHEBI:57618"/>
        <dbReference type="ChEBI" id="CHEBI:58210"/>
        <dbReference type="ChEBI" id="CHEBI:142491"/>
        <dbReference type="EC" id="1.14.14.1"/>
    </reaction>
</comment>
<evidence type="ECO:0000256" key="1">
    <source>
        <dbReference type="ARBA" id="ARBA00001971"/>
    </source>
</evidence>
<proteinExistence type="inferred from homology"/>
<evidence type="ECO:0000256" key="13">
    <source>
        <dbReference type="ARBA" id="ARBA00023136"/>
    </source>
</evidence>